<name>A0A017T1J5_9BACT</name>
<accession>A0A017T1J5</accession>
<evidence type="ECO:0000313" key="3">
    <source>
        <dbReference type="Proteomes" id="UP000019678"/>
    </source>
</evidence>
<feature type="region of interest" description="Disordered" evidence="1">
    <location>
        <begin position="546"/>
        <end position="585"/>
    </location>
</feature>
<gene>
    <name evidence="2" type="ORF">CAP_7202</name>
</gene>
<proteinExistence type="predicted"/>
<organism evidence="2 3">
    <name type="scientific">Chondromyces apiculatus DSM 436</name>
    <dbReference type="NCBI Taxonomy" id="1192034"/>
    <lineage>
        <taxon>Bacteria</taxon>
        <taxon>Pseudomonadati</taxon>
        <taxon>Myxococcota</taxon>
        <taxon>Polyangia</taxon>
        <taxon>Polyangiales</taxon>
        <taxon>Polyangiaceae</taxon>
        <taxon>Chondromyces</taxon>
    </lineage>
</organism>
<comment type="caution">
    <text evidence="2">The sequence shown here is derived from an EMBL/GenBank/DDBJ whole genome shotgun (WGS) entry which is preliminary data.</text>
</comment>
<protein>
    <submittedName>
        <fullName evidence="2">Uncharacterized protein</fullName>
    </submittedName>
</protein>
<evidence type="ECO:0000256" key="1">
    <source>
        <dbReference type="SAM" id="MobiDB-lite"/>
    </source>
</evidence>
<feature type="region of interest" description="Disordered" evidence="1">
    <location>
        <begin position="439"/>
        <end position="473"/>
    </location>
</feature>
<reference evidence="2 3" key="1">
    <citation type="submission" date="2013-05" db="EMBL/GenBank/DDBJ databases">
        <title>Genome assembly of Chondromyces apiculatus DSM 436.</title>
        <authorList>
            <person name="Sharma G."/>
            <person name="Khatri I."/>
            <person name="Kaur C."/>
            <person name="Mayilraj S."/>
            <person name="Subramanian S."/>
        </authorList>
    </citation>
    <scope>NUCLEOTIDE SEQUENCE [LARGE SCALE GENOMIC DNA]</scope>
    <source>
        <strain evidence="2 3">DSM 436</strain>
    </source>
</reference>
<keyword evidence="3" id="KW-1185">Reference proteome</keyword>
<dbReference type="STRING" id="1192034.CAP_7202"/>
<dbReference type="Proteomes" id="UP000019678">
    <property type="component" value="Unassembled WGS sequence"/>
</dbReference>
<dbReference type="SUPFAM" id="SSF110296">
    <property type="entry name" value="Oligoxyloglucan reducing end-specific cellobiohydrolase"/>
    <property type="match status" value="1"/>
</dbReference>
<dbReference type="AlphaFoldDB" id="A0A017T1J5"/>
<dbReference type="RefSeq" id="WP_044247691.1">
    <property type="nucleotide sequence ID" value="NZ_ASRX01000061.1"/>
</dbReference>
<feature type="compositionally biased region" description="Acidic residues" evidence="1">
    <location>
        <begin position="563"/>
        <end position="574"/>
    </location>
</feature>
<evidence type="ECO:0000313" key="2">
    <source>
        <dbReference type="EMBL" id="EYF02431.1"/>
    </source>
</evidence>
<sequence length="1221" mass="124474">MRRSRGDVRHVRHARRARRTVSLRAPGVVCALAAGVGCSGSAPPGASAVPAQVAAIDVAAPAYASPARWGYHPAAPSGTTAALRLPDGTCVGVAESGQRWSVAPAESVSTPEDEDVDVCAGVGTPSRYLAPEPLVGLSRRSASAFWFFGRSHTVYEAATPLGPFVRTIPPPLPLRRISGSGSTLLAVTEEGGLLRLDEGEGAWKEAALPSPAKAASPAGAGAAGASFWAFDVVAGEGGRALALAVPEALFHSTDGGVTWARAPVGPEGLWRVGALQGGELLAEGALRSVAWEPRRAAAFTKVGVGLPPALSAVPQAKPMPSATAVHMGRGVVTGVRYLEIGRPEEHEGSWSLMGGTFEGPLSVRALPGTESCGSIKVGAAGKNVAAVCVKGEDDLILAEVLRSDDGGVKWSMAARLTTPHVDGLGVAVSPEGAVLVTGACKPGSSESEGGDEEPDLLGSGSPVGRGGDETCRPTAPVLIRMEGDRPVVTLAAAPTLGSYAALPTFSVDGRSAYFVGERSKDERLALFVSHDGGETFAPRLLVQEEGSAGAAAGAAERDGPVPEPEDEEEHEEREETGGFTVSEESALVPAEDGAVGLVLGRDGRQVVLVTDEDGRIQSTGSPPAEGAMVGVAGRRALAVAVEARQERGLDAAVLAWESLDGGGSWAELPIAPAILQDAGGVLSVACSVAGCLVGDVVTRVGWSGQAEAPLPPSPEPARTEPAVRTPVACELDRGGTWTRVEYAVAGAWGMPSANELMRGRAVWSVLTREPTGAIATVAALLPEASPRGAGGAGSAGSAGSGEAKIVTRPLFTAPGKGTRTALDVSFQMEGYAAARVRLPGSPKTPIPDGTPMRNVEIAWENWIEGTSGRVTLPDAGMVDTGDVVPAAGDAYDPELLSVSVRGIFVRPHTEGADTFFIEPGGRGKLQRFDYPTWPAGVNGRALRVGSDAVFADGRALGVGMLQLNESAAITTVLLAHRDGAAGSVTSSGGAASAGGGSLDAVQTGPWTIHAATVTPPLSGPGLLGMTDWSYAGGVIGVTTLLSHPARGRGWAVFQAFQGDGTLGAPRALPTPWDLPAAPKPCSASERASTARLEAPMFAGAEPLFPGTRHPVTVIDTASMGGTGGTGGTGGLTQPLTLLTSSVVLQGTKAAPCVSGWEARPLGDARVMALLTGDLAHSWLFRAIAGSDRNAFEVRPMSCRFEAAAKVPDGVWSEPGTSRASR</sequence>
<dbReference type="OrthoDB" id="5478567at2"/>
<dbReference type="EMBL" id="ASRX01000061">
    <property type="protein sequence ID" value="EYF02431.1"/>
    <property type="molecule type" value="Genomic_DNA"/>
</dbReference>